<dbReference type="PANTHER" id="PTHR30221:SF1">
    <property type="entry name" value="SMALL-CONDUCTANCE MECHANOSENSITIVE CHANNEL"/>
    <property type="match status" value="1"/>
</dbReference>
<keyword evidence="4 5" id="KW-0472">Membrane</keyword>
<protein>
    <recommendedName>
        <fullName evidence="6">Mechanosensitive ion channel MscS domain-containing protein</fullName>
    </recommendedName>
</protein>
<evidence type="ECO:0000313" key="8">
    <source>
        <dbReference type="Proteomes" id="UP000278475"/>
    </source>
</evidence>
<keyword evidence="3 5" id="KW-1133">Transmembrane helix</keyword>
<evidence type="ECO:0000256" key="4">
    <source>
        <dbReference type="ARBA" id="ARBA00023136"/>
    </source>
</evidence>
<feature type="transmembrane region" description="Helical" evidence="5">
    <location>
        <begin position="24"/>
        <end position="45"/>
    </location>
</feature>
<dbReference type="InterPro" id="IPR045275">
    <property type="entry name" value="MscS_archaea/bacteria_type"/>
</dbReference>
<feature type="domain" description="Mechanosensitive ion channel MscS" evidence="6">
    <location>
        <begin position="142"/>
        <end position="199"/>
    </location>
</feature>
<reference evidence="7 8" key="1">
    <citation type="submission" date="2018-06" db="EMBL/GenBank/DDBJ databases">
        <title>Extensive metabolic versatility and redundancy in microbially diverse, dynamic hydrothermal sediments.</title>
        <authorList>
            <person name="Dombrowski N."/>
            <person name="Teske A."/>
            <person name="Baker B.J."/>
        </authorList>
    </citation>
    <scope>NUCLEOTIDE SEQUENCE [LARGE SCALE GENOMIC DNA]</scope>
    <source>
        <strain evidence="7">B66_G16</strain>
    </source>
</reference>
<dbReference type="Gene3D" id="2.30.30.60">
    <property type="match status" value="1"/>
</dbReference>
<dbReference type="EMBL" id="QMQV01000223">
    <property type="protein sequence ID" value="RLE45869.1"/>
    <property type="molecule type" value="Genomic_DNA"/>
</dbReference>
<evidence type="ECO:0000313" key="7">
    <source>
        <dbReference type="EMBL" id="RLE45869.1"/>
    </source>
</evidence>
<comment type="caution">
    <text evidence="7">The sequence shown here is derived from an EMBL/GenBank/DDBJ whole genome shotgun (WGS) entry which is preliminary data.</text>
</comment>
<evidence type="ECO:0000259" key="6">
    <source>
        <dbReference type="Pfam" id="PF00924"/>
    </source>
</evidence>
<dbReference type="PANTHER" id="PTHR30221">
    <property type="entry name" value="SMALL-CONDUCTANCE MECHANOSENSITIVE CHANNEL"/>
    <property type="match status" value="1"/>
</dbReference>
<evidence type="ECO:0000256" key="1">
    <source>
        <dbReference type="ARBA" id="ARBA00004370"/>
    </source>
</evidence>
<dbReference type="AlphaFoldDB" id="A0A497ELX5"/>
<dbReference type="InterPro" id="IPR023408">
    <property type="entry name" value="MscS_beta-dom_sf"/>
</dbReference>
<dbReference type="Pfam" id="PF00924">
    <property type="entry name" value="MS_channel_2nd"/>
    <property type="match status" value="1"/>
</dbReference>
<dbReference type="Gene3D" id="1.10.287.1260">
    <property type="match status" value="1"/>
</dbReference>
<comment type="subcellular location">
    <subcellularLocation>
        <location evidence="1">Membrane</location>
    </subcellularLocation>
</comment>
<accession>A0A497ELX5</accession>
<dbReference type="GO" id="GO:0008381">
    <property type="term" value="F:mechanosensitive monoatomic ion channel activity"/>
    <property type="evidence" value="ECO:0007669"/>
    <property type="project" value="InterPro"/>
</dbReference>
<keyword evidence="2 5" id="KW-0812">Transmembrane</keyword>
<evidence type="ECO:0000256" key="3">
    <source>
        <dbReference type="ARBA" id="ARBA00022989"/>
    </source>
</evidence>
<evidence type="ECO:0000256" key="2">
    <source>
        <dbReference type="ARBA" id="ARBA00022692"/>
    </source>
</evidence>
<feature type="transmembrane region" description="Helical" evidence="5">
    <location>
        <begin position="57"/>
        <end position="77"/>
    </location>
</feature>
<sequence length="208" mass="22516">MVKKDDKIDSTKIVHMSRAFAKSLPYIIVAIILAIVSPVISYWLVESLERLGLTETFLPYVEVSAYVIVSLVVIELVRKALTNSLKGVLRERTIKNVISLFRITAYVTLLLLLISTLQGDVTLGAAIGGFAGLLVGFASKEIIGNAVAGLYIAVARPFKIGDYVDIAGCKGEVKDITLTYTIVESSDNICLIPNSKAIGSVVKLRKKS</sequence>
<dbReference type="GO" id="GO:0016020">
    <property type="term" value="C:membrane"/>
    <property type="evidence" value="ECO:0007669"/>
    <property type="project" value="UniProtKB-SubCell"/>
</dbReference>
<dbReference type="Proteomes" id="UP000278475">
    <property type="component" value="Unassembled WGS sequence"/>
</dbReference>
<name>A0A497ELX5_9CREN</name>
<dbReference type="InterPro" id="IPR010920">
    <property type="entry name" value="LSM_dom_sf"/>
</dbReference>
<organism evidence="7 8">
    <name type="scientific">Thermoproteota archaeon</name>
    <dbReference type="NCBI Taxonomy" id="2056631"/>
    <lineage>
        <taxon>Archaea</taxon>
        <taxon>Thermoproteota</taxon>
    </lineage>
</organism>
<evidence type="ECO:0000256" key="5">
    <source>
        <dbReference type="SAM" id="Phobius"/>
    </source>
</evidence>
<proteinExistence type="predicted"/>
<gene>
    <name evidence="7" type="ORF">DRJ31_10715</name>
</gene>
<dbReference type="InterPro" id="IPR006685">
    <property type="entry name" value="MscS_channel_2nd"/>
</dbReference>
<feature type="transmembrane region" description="Helical" evidence="5">
    <location>
        <begin position="97"/>
        <end position="115"/>
    </location>
</feature>
<dbReference type="SUPFAM" id="SSF50182">
    <property type="entry name" value="Sm-like ribonucleoproteins"/>
    <property type="match status" value="1"/>
</dbReference>